<sequence>MKRIIYCLAILGIIFTGCDPIEDIYNDIDSVEDPIVGSATYTLTSEDYTDDVEDGGLGLDFPNFSSEEDAKTMLPPFIAEMYPFWGEGSSVLVNYDLYIGNAEGVSDFTGADAYQFTNADYALAGSDAFGFYPNVDPTDYIPDVLDARIASPTEGEMILASYDQYTETPTVGLANLVSYNFAGSFEGWTIVEGGIGSDDVWTSQSGYVQGNGYFGGAVANEEWLISPSIDLSGESGLKFQITQEIDFLSVPDQIDILISTDYAGDPGAATWDTFAFDKTAFGSMTASEDYDFSAYDDMTITIAFKYVSSDTDAGRWRVGALAIKTVGATGATNSKGDYFMYSGGEWEAIDGVYYLSTDDYDSMGEGSGQPGRFNNFSSSVPADNYIPTFLSLNDPFAYAQEEDELIVIYKYFSSSCSCTQTRGNRYTIIDGEWTPHMSVISTSLQFGNDGSTWVPDNTIRYMLTGTDITFISNAFIDIYPGPADNVGFFGSFDRRPSSSNYWTDEMLLEAFNALLENGNFVTAEEQKYVLTYVIYNGSTTNETKSVIKTGGVWVYQ</sequence>
<evidence type="ECO:0000313" key="2">
    <source>
        <dbReference type="Proteomes" id="UP001268651"/>
    </source>
</evidence>
<keyword evidence="2" id="KW-1185">Reference proteome</keyword>
<dbReference type="PROSITE" id="PS51257">
    <property type="entry name" value="PROKAR_LIPOPROTEIN"/>
    <property type="match status" value="1"/>
</dbReference>
<dbReference type="Gene3D" id="2.60.120.200">
    <property type="match status" value="1"/>
</dbReference>
<protein>
    <submittedName>
        <fullName evidence="1">Choice-of-anchor J domain-containing protein</fullName>
    </submittedName>
</protein>
<dbReference type="RefSeq" id="WP_316660634.1">
    <property type="nucleotide sequence ID" value="NZ_JAWHTF010000001.1"/>
</dbReference>
<dbReference type="NCBIfam" id="NF038128">
    <property type="entry name" value="choice_anch_J"/>
    <property type="match status" value="1"/>
</dbReference>
<dbReference type="EMBL" id="JAWHTF010000001">
    <property type="protein sequence ID" value="MDU8884854.1"/>
    <property type="molecule type" value="Genomic_DNA"/>
</dbReference>
<gene>
    <name evidence="1" type="ORF">RXV94_01695</name>
</gene>
<evidence type="ECO:0000313" key="1">
    <source>
        <dbReference type="EMBL" id="MDU8884854.1"/>
    </source>
</evidence>
<dbReference type="Proteomes" id="UP001268651">
    <property type="component" value="Unassembled WGS sequence"/>
</dbReference>
<accession>A0ABU3U371</accession>
<reference evidence="1 2" key="1">
    <citation type="submission" date="2023-10" db="EMBL/GenBank/DDBJ databases">
        <title>Marimonas sp. nov. isolated from tidal mud flat.</title>
        <authorList>
            <person name="Jaincy N.J."/>
            <person name="Srinivasan S."/>
            <person name="Lee S.-S."/>
        </authorList>
    </citation>
    <scope>NUCLEOTIDE SEQUENCE [LARGE SCALE GENOMIC DNA]</scope>
    <source>
        <strain evidence="1 2">MJ-SS3</strain>
    </source>
</reference>
<name>A0ABU3U371_9FLAO</name>
<comment type="caution">
    <text evidence="1">The sequence shown here is derived from an EMBL/GenBank/DDBJ whole genome shotgun (WGS) entry which is preliminary data.</text>
</comment>
<proteinExistence type="predicted"/>
<organism evidence="1 2">
    <name type="scientific">Gilvirhabdus luticola</name>
    <dbReference type="NCBI Taxonomy" id="3079858"/>
    <lineage>
        <taxon>Bacteria</taxon>
        <taxon>Pseudomonadati</taxon>
        <taxon>Bacteroidota</taxon>
        <taxon>Flavobacteriia</taxon>
        <taxon>Flavobacteriales</taxon>
        <taxon>Flavobacteriaceae</taxon>
        <taxon>Gilvirhabdus</taxon>
    </lineage>
</organism>